<dbReference type="STRING" id="481448.Minf_1354"/>
<evidence type="ECO:0000256" key="6">
    <source>
        <dbReference type="ARBA" id="ARBA00012180"/>
    </source>
</evidence>
<evidence type="ECO:0000256" key="7">
    <source>
        <dbReference type="ARBA" id="ARBA00021407"/>
    </source>
</evidence>
<dbReference type="EMBL" id="CP000975">
    <property type="protein sequence ID" value="ACD83408.1"/>
    <property type="molecule type" value="Genomic_DNA"/>
</dbReference>
<dbReference type="GO" id="GO:0000287">
    <property type="term" value="F:magnesium ion binding"/>
    <property type="evidence" value="ECO:0007669"/>
    <property type="project" value="UniProtKB-UniRule"/>
</dbReference>
<keyword evidence="10 14" id="KW-0479">Metal-binding</keyword>
<dbReference type="PANTHER" id="PTHR10954">
    <property type="entry name" value="RIBONUCLEASE H2 SUBUNIT A"/>
    <property type="match status" value="1"/>
</dbReference>
<keyword evidence="8 14" id="KW-0963">Cytoplasm</keyword>
<proteinExistence type="inferred from homology"/>
<evidence type="ECO:0000259" key="16">
    <source>
        <dbReference type="PROSITE" id="PS51975"/>
    </source>
</evidence>
<feature type="binding site" evidence="14 15">
    <location>
        <position position="115"/>
    </location>
    <ligand>
        <name>a divalent metal cation</name>
        <dbReference type="ChEBI" id="CHEBI:60240"/>
    </ligand>
</feature>
<evidence type="ECO:0000256" key="8">
    <source>
        <dbReference type="ARBA" id="ARBA00022490"/>
    </source>
</evidence>
<dbReference type="GO" id="GO:0043137">
    <property type="term" value="P:DNA replication, removal of RNA primer"/>
    <property type="evidence" value="ECO:0007669"/>
    <property type="project" value="TreeGrafter"/>
</dbReference>
<dbReference type="InterPro" id="IPR001352">
    <property type="entry name" value="RNase_HII/HIII"/>
</dbReference>
<evidence type="ECO:0000256" key="3">
    <source>
        <dbReference type="ARBA" id="ARBA00004065"/>
    </source>
</evidence>
<dbReference type="InterPro" id="IPR004641">
    <property type="entry name" value="RNase_HIII"/>
</dbReference>
<dbReference type="AlphaFoldDB" id="B3DVQ5"/>
<evidence type="ECO:0000256" key="2">
    <source>
        <dbReference type="ARBA" id="ARBA00001946"/>
    </source>
</evidence>
<comment type="cofactor">
    <cofactor evidence="14 15">
        <name>Mn(2+)</name>
        <dbReference type="ChEBI" id="CHEBI:29035"/>
    </cofactor>
    <cofactor evidence="14 15">
        <name>Mg(2+)</name>
        <dbReference type="ChEBI" id="CHEBI:18420"/>
    </cofactor>
    <text evidence="14 15">Manganese or magnesium. Binds 1 divalent metal ion per monomer in the absence of substrate. May bind a second metal ion after substrate binding.</text>
</comment>
<dbReference type="GO" id="GO:0032299">
    <property type="term" value="C:ribonuclease H2 complex"/>
    <property type="evidence" value="ECO:0007669"/>
    <property type="project" value="TreeGrafter"/>
</dbReference>
<feature type="domain" description="RNase H type-2" evidence="16">
    <location>
        <begin position="109"/>
        <end position="323"/>
    </location>
</feature>
<protein>
    <recommendedName>
        <fullName evidence="7 14">Ribonuclease HIII</fullName>
        <shortName evidence="14">RNase HIII</shortName>
        <ecNumber evidence="6 14">3.1.26.4</ecNumber>
    </recommendedName>
</protein>
<comment type="subcellular location">
    <subcellularLocation>
        <location evidence="4 14">Cytoplasm</location>
    </subcellularLocation>
</comment>
<evidence type="ECO:0000256" key="4">
    <source>
        <dbReference type="ARBA" id="ARBA00004496"/>
    </source>
</evidence>
<dbReference type="InterPro" id="IPR012295">
    <property type="entry name" value="TBP_dom_sf"/>
</dbReference>
<dbReference type="GO" id="GO:0004523">
    <property type="term" value="F:RNA-DNA hybrid ribonuclease activity"/>
    <property type="evidence" value="ECO:0007669"/>
    <property type="project" value="UniProtKB-UniRule"/>
</dbReference>
<evidence type="ECO:0000256" key="1">
    <source>
        <dbReference type="ARBA" id="ARBA00000077"/>
    </source>
</evidence>
<evidence type="ECO:0000313" key="17">
    <source>
        <dbReference type="EMBL" id="ACD83408.1"/>
    </source>
</evidence>
<dbReference type="GO" id="GO:0005737">
    <property type="term" value="C:cytoplasm"/>
    <property type="evidence" value="ECO:0007669"/>
    <property type="project" value="UniProtKB-SubCell"/>
</dbReference>
<organism evidence="17 18">
    <name type="scientific">Methylacidiphilum infernorum (isolate V4)</name>
    <name type="common">Methylokorus infernorum (strain V4)</name>
    <dbReference type="NCBI Taxonomy" id="481448"/>
    <lineage>
        <taxon>Bacteria</taxon>
        <taxon>Pseudomonadati</taxon>
        <taxon>Verrucomicrobiota</taxon>
        <taxon>Methylacidiphilae</taxon>
        <taxon>Methylacidiphilales</taxon>
        <taxon>Methylacidiphilaceae</taxon>
        <taxon>Methylacidiphilum (ex Ratnadevi et al. 2023)</taxon>
    </lineage>
</organism>
<dbReference type="InterPro" id="IPR036397">
    <property type="entry name" value="RNaseH_sf"/>
</dbReference>
<dbReference type="eggNOG" id="COG1039">
    <property type="taxonomic scope" value="Bacteria"/>
</dbReference>
<evidence type="ECO:0000256" key="11">
    <source>
        <dbReference type="ARBA" id="ARBA00022759"/>
    </source>
</evidence>
<keyword evidence="9 14" id="KW-0540">Nuclease</keyword>
<dbReference type="SUPFAM" id="SSF53098">
    <property type="entry name" value="Ribonuclease H-like"/>
    <property type="match status" value="1"/>
</dbReference>
<dbReference type="GO" id="GO:0003723">
    <property type="term" value="F:RNA binding"/>
    <property type="evidence" value="ECO:0007669"/>
    <property type="project" value="UniProtKB-UniRule"/>
</dbReference>
<dbReference type="PANTHER" id="PTHR10954:SF23">
    <property type="entry name" value="RIBONUCLEASE"/>
    <property type="match status" value="1"/>
</dbReference>
<evidence type="ECO:0000256" key="10">
    <source>
        <dbReference type="ARBA" id="ARBA00022723"/>
    </source>
</evidence>
<reference evidence="17 18" key="1">
    <citation type="journal article" date="2008" name="Biol. Direct">
        <title>Complete genome sequence of the extremely acidophilic methanotroph isolate V4, Methylacidiphilum infernorum, a representative of the bacterial phylum Verrucomicrobia.</title>
        <authorList>
            <person name="Hou S."/>
            <person name="Makarova K.S."/>
            <person name="Saw J.H."/>
            <person name="Senin P."/>
            <person name="Ly B.V."/>
            <person name="Zhou Z."/>
            <person name="Ren Y."/>
            <person name="Wang J."/>
            <person name="Galperin M.Y."/>
            <person name="Omelchenko M.V."/>
            <person name="Wolf Y.I."/>
            <person name="Yutin N."/>
            <person name="Koonin E.V."/>
            <person name="Stott M.B."/>
            <person name="Mountain B.W."/>
            <person name="Crowe M.A."/>
            <person name="Smirnova A.V."/>
            <person name="Dunfield P.F."/>
            <person name="Feng L."/>
            <person name="Wang L."/>
            <person name="Alam M."/>
        </authorList>
    </citation>
    <scope>NUCLEOTIDE SEQUENCE [LARGE SCALE GENOMIC DNA]</scope>
    <source>
        <strain evidence="18">Isolate V4</strain>
    </source>
</reference>
<comment type="similarity">
    <text evidence="5 14">Belongs to the RNase HII family. RnhC subfamily.</text>
</comment>
<comment type="cofactor">
    <cofactor evidence="2">
        <name>Mg(2+)</name>
        <dbReference type="ChEBI" id="CHEBI:18420"/>
    </cofactor>
</comment>
<feature type="binding site" evidence="14 15">
    <location>
        <position position="116"/>
    </location>
    <ligand>
        <name>a divalent metal cation</name>
        <dbReference type="ChEBI" id="CHEBI:60240"/>
    </ligand>
</feature>
<comment type="function">
    <text evidence="3 14">Endonuclease that specifically degrades the RNA of RNA-DNA hybrids.</text>
</comment>
<evidence type="ECO:0000256" key="9">
    <source>
        <dbReference type="ARBA" id="ARBA00022722"/>
    </source>
</evidence>
<dbReference type="InterPro" id="IPR012337">
    <property type="entry name" value="RNaseH-like_sf"/>
</dbReference>
<dbReference type="KEGG" id="min:Minf_1354"/>
<keyword evidence="12 14" id="KW-0378">Hydrolase</keyword>
<evidence type="ECO:0000256" key="13">
    <source>
        <dbReference type="ARBA" id="ARBA00022842"/>
    </source>
</evidence>
<name>B3DVQ5_METI4</name>
<sequence>MKFGSIDGASIAILSRLSMSSSSYTFSFDEKQTEKLKEILLQRGFDISPLNHGLFRATTRGVVIQAYKTGKILVQGKEALEFAQGVIEPEILGKASIGYEEVLHPEYFEAHAGIDECGKGDLFGPLVVAAVFVDKQSARFLVDAGIKDSKRIKSDSRLFQLAMEVKKKAPYGFFSLSPLQYNDLYEKKFKNLNLLLAWAHAKAYQRLLQVQSDCHRVVCDRFAHPWVLKQSFEKIGMQDALEQMTKAESDPAVAAASILARAVFLEELSKLGKEIGFSLLRGASSKTVEQAREIYLNKGKEALRKVAKMHFKTIQKILPETSS</sequence>
<dbReference type="InterPro" id="IPR024567">
    <property type="entry name" value="RNase_HII/HIII_dom"/>
</dbReference>
<gene>
    <name evidence="14 17" type="primary">rnhC</name>
    <name evidence="17" type="ordered locus">Minf_1354</name>
</gene>
<dbReference type="HOGENOM" id="CLU_059546_0_0_0"/>
<dbReference type="Gene3D" id="3.30.420.10">
    <property type="entry name" value="Ribonuclease H-like superfamily/Ribonuclease H"/>
    <property type="match status" value="1"/>
</dbReference>
<dbReference type="EC" id="3.1.26.4" evidence="6 14"/>
<evidence type="ECO:0000313" key="18">
    <source>
        <dbReference type="Proteomes" id="UP000009149"/>
    </source>
</evidence>
<keyword evidence="11 14" id="KW-0255">Endonuclease</keyword>
<dbReference type="Gene3D" id="3.30.310.10">
    <property type="entry name" value="TATA-Binding Protein"/>
    <property type="match status" value="1"/>
</dbReference>
<evidence type="ECO:0000256" key="15">
    <source>
        <dbReference type="PROSITE-ProRule" id="PRU01319"/>
    </source>
</evidence>
<dbReference type="HAMAP" id="MF_00053">
    <property type="entry name" value="RNase_HIII"/>
    <property type="match status" value="1"/>
</dbReference>
<dbReference type="Pfam" id="PF01351">
    <property type="entry name" value="RNase_HII"/>
    <property type="match status" value="1"/>
</dbReference>
<dbReference type="Proteomes" id="UP000009149">
    <property type="component" value="Chromosome"/>
</dbReference>
<keyword evidence="13 14" id="KW-0460">Magnesium</keyword>
<evidence type="ECO:0000256" key="5">
    <source>
        <dbReference type="ARBA" id="ARBA00008378"/>
    </source>
</evidence>
<feature type="binding site" evidence="14 15">
    <location>
        <position position="220"/>
    </location>
    <ligand>
        <name>a divalent metal cation</name>
        <dbReference type="ChEBI" id="CHEBI:60240"/>
    </ligand>
</feature>
<comment type="catalytic activity">
    <reaction evidence="1 14 15">
        <text>Endonucleolytic cleavage to 5'-phosphomonoester.</text>
        <dbReference type="EC" id="3.1.26.4"/>
    </reaction>
</comment>
<dbReference type="GO" id="GO:0006298">
    <property type="term" value="P:mismatch repair"/>
    <property type="evidence" value="ECO:0007669"/>
    <property type="project" value="TreeGrafter"/>
</dbReference>
<evidence type="ECO:0000256" key="12">
    <source>
        <dbReference type="ARBA" id="ARBA00022801"/>
    </source>
</evidence>
<dbReference type="CDD" id="cd06590">
    <property type="entry name" value="RNase_HII_bacteria_HIII_like"/>
    <property type="match status" value="1"/>
</dbReference>
<dbReference type="Pfam" id="PF11858">
    <property type="entry name" value="DUF3378"/>
    <property type="match status" value="1"/>
</dbReference>
<dbReference type="PROSITE" id="PS51975">
    <property type="entry name" value="RNASE_H_2"/>
    <property type="match status" value="1"/>
</dbReference>
<dbReference type="NCBIfam" id="TIGR00716">
    <property type="entry name" value="rnhC"/>
    <property type="match status" value="1"/>
</dbReference>
<evidence type="ECO:0000256" key="14">
    <source>
        <dbReference type="HAMAP-Rule" id="MF_00053"/>
    </source>
</evidence>
<accession>B3DVQ5</accession>
<dbReference type="PIRSF" id="PIRSF037748">
    <property type="entry name" value="RnhC"/>
    <property type="match status" value="1"/>
</dbReference>
<dbReference type="InterPro" id="IPR024568">
    <property type="entry name" value="RNase_HIII_N"/>
</dbReference>